<proteinExistence type="predicted"/>
<gene>
    <name evidence="1" type="ORF">LCGC14_0882790</name>
</gene>
<sequence>MRNNTQENNIIPIGDPPLRIRSTFWLFTGRCKKCGGELTKTIVRGRRKKVHTVNMCKHCGYSYVCRPEHKLFKT</sequence>
<organism evidence="1">
    <name type="scientific">marine sediment metagenome</name>
    <dbReference type="NCBI Taxonomy" id="412755"/>
    <lineage>
        <taxon>unclassified sequences</taxon>
        <taxon>metagenomes</taxon>
        <taxon>ecological metagenomes</taxon>
    </lineage>
</organism>
<dbReference type="AlphaFoldDB" id="A0A0F9RKZ5"/>
<dbReference type="EMBL" id="LAZR01002786">
    <property type="protein sequence ID" value="KKN25651.1"/>
    <property type="molecule type" value="Genomic_DNA"/>
</dbReference>
<comment type="caution">
    <text evidence="1">The sequence shown here is derived from an EMBL/GenBank/DDBJ whole genome shotgun (WGS) entry which is preliminary data.</text>
</comment>
<reference evidence="1" key="1">
    <citation type="journal article" date="2015" name="Nature">
        <title>Complex archaea that bridge the gap between prokaryotes and eukaryotes.</title>
        <authorList>
            <person name="Spang A."/>
            <person name="Saw J.H."/>
            <person name="Jorgensen S.L."/>
            <person name="Zaremba-Niedzwiedzka K."/>
            <person name="Martijn J."/>
            <person name="Lind A.E."/>
            <person name="van Eijk R."/>
            <person name="Schleper C."/>
            <person name="Guy L."/>
            <person name="Ettema T.J."/>
        </authorList>
    </citation>
    <scope>NUCLEOTIDE SEQUENCE</scope>
</reference>
<evidence type="ECO:0000313" key="1">
    <source>
        <dbReference type="EMBL" id="KKN25651.1"/>
    </source>
</evidence>
<accession>A0A0F9RKZ5</accession>
<protein>
    <submittedName>
        <fullName evidence="1">Uncharacterized protein</fullName>
    </submittedName>
</protein>
<name>A0A0F9RKZ5_9ZZZZ</name>